<evidence type="ECO:0000256" key="1">
    <source>
        <dbReference type="ARBA" id="ARBA00004571"/>
    </source>
</evidence>
<evidence type="ECO:0000256" key="11">
    <source>
        <dbReference type="PROSITE-ProRule" id="PRU01360"/>
    </source>
</evidence>
<evidence type="ECO:0000256" key="8">
    <source>
        <dbReference type="ARBA" id="ARBA00023077"/>
    </source>
</evidence>
<keyword evidence="4" id="KW-0410">Iron transport</keyword>
<evidence type="ECO:0000256" key="10">
    <source>
        <dbReference type="ARBA" id="ARBA00023237"/>
    </source>
</evidence>
<evidence type="ECO:0000256" key="3">
    <source>
        <dbReference type="ARBA" id="ARBA00022452"/>
    </source>
</evidence>
<feature type="domain" description="TonB-dependent receptor plug" evidence="15">
    <location>
        <begin position="49"/>
        <end position="157"/>
    </location>
</feature>
<keyword evidence="16" id="KW-0675">Receptor</keyword>
<reference evidence="16 17" key="1">
    <citation type="submission" date="2024-03" db="EMBL/GenBank/DDBJ databases">
        <authorList>
            <person name="Jo J.-H."/>
        </authorList>
    </citation>
    <scope>NUCLEOTIDE SEQUENCE [LARGE SCALE GENOMIC DNA]</scope>
    <source>
        <strain evidence="16 17">PS1R-30</strain>
    </source>
</reference>
<evidence type="ECO:0000256" key="12">
    <source>
        <dbReference type="RuleBase" id="RU003357"/>
    </source>
</evidence>
<proteinExistence type="inferred from homology"/>
<keyword evidence="17" id="KW-1185">Reference proteome</keyword>
<dbReference type="InterPro" id="IPR012910">
    <property type="entry name" value="Plug_dom"/>
</dbReference>
<dbReference type="SUPFAM" id="SSF56935">
    <property type="entry name" value="Porins"/>
    <property type="match status" value="1"/>
</dbReference>
<evidence type="ECO:0000256" key="13">
    <source>
        <dbReference type="SAM" id="SignalP"/>
    </source>
</evidence>
<dbReference type="RefSeq" id="WP_339587674.1">
    <property type="nucleotide sequence ID" value="NZ_JBBHJZ010000002.1"/>
</dbReference>
<dbReference type="InterPro" id="IPR036942">
    <property type="entry name" value="Beta-barrel_TonB_sf"/>
</dbReference>
<feature type="chain" id="PRO_5046512998" evidence="13">
    <location>
        <begin position="27"/>
        <end position="753"/>
    </location>
</feature>
<dbReference type="Pfam" id="PF07715">
    <property type="entry name" value="Plug"/>
    <property type="match status" value="1"/>
</dbReference>
<keyword evidence="6" id="KW-0408">Iron</keyword>
<evidence type="ECO:0000256" key="4">
    <source>
        <dbReference type="ARBA" id="ARBA00022496"/>
    </source>
</evidence>
<keyword evidence="9 11" id="KW-0472">Membrane</keyword>
<name>A0ABU8RXC8_9SPHN</name>
<comment type="caution">
    <text evidence="16">The sequence shown here is derived from an EMBL/GenBank/DDBJ whole genome shotgun (WGS) entry which is preliminary data.</text>
</comment>
<dbReference type="PANTHER" id="PTHR32552:SF81">
    <property type="entry name" value="TONB-DEPENDENT OUTER MEMBRANE RECEPTOR"/>
    <property type="match status" value="1"/>
</dbReference>
<protein>
    <submittedName>
        <fullName evidence="16">TonB-dependent receptor</fullName>
    </submittedName>
</protein>
<evidence type="ECO:0000256" key="2">
    <source>
        <dbReference type="ARBA" id="ARBA00022448"/>
    </source>
</evidence>
<keyword evidence="5 11" id="KW-0812">Transmembrane</keyword>
<dbReference type="Gene3D" id="2.40.170.20">
    <property type="entry name" value="TonB-dependent receptor, beta-barrel domain"/>
    <property type="match status" value="1"/>
</dbReference>
<dbReference type="InterPro" id="IPR039426">
    <property type="entry name" value="TonB-dep_rcpt-like"/>
</dbReference>
<gene>
    <name evidence="16" type="ORF">WG901_13935</name>
</gene>
<dbReference type="Pfam" id="PF00593">
    <property type="entry name" value="TonB_dep_Rec_b-barrel"/>
    <property type="match status" value="1"/>
</dbReference>
<evidence type="ECO:0000259" key="15">
    <source>
        <dbReference type="Pfam" id="PF07715"/>
    </source>
</evidence>
<dbReference type="CDD" id="cd01347">
    <property type="entry name" value="ligand_gated_channel"/>
    <property type="match status" value="1"/>
</dbReference>
<evidence type="ECO:0000256" key="7">
    <source>
        <dbReference type="ARBA" id="ARBA00023065"/>
    </source>
</evidence>
<evidence type="ECO:0000259" key="14">
    <source>
        <dbReference type="Pfam" id="PF00593"/>
    </source>
</evidence>
<keyword evidence="10 11" id="KW-0998">Cell outer membrane</keyword>
<evidence type="ECO:0000313" key="17">
    <source>
        <dbReference type="Proteomes" id="UP001361239"/>
    </source>
</evidence>
<keyword evidence="2 11" id="KW-0813">Transport</keyword>
<evidence type="ECO:0000256" key="9">
    <source>
        <dbReference type="ARBA" id="ARBA00023136"/>
    </source>
</evidence>
<keyword evidence="8 12" id="KW-0798">TonB box</keyword>
<dbReference type="Proteomes" id="UP001361239">
    <property type="component" value="Unassembled WGS sequence"/>
</dbReference>
<organism evidence="16 17">
    <name type="scientific">Novosphingobium anseongense</name>
    <dbReference type="NCBI Taxonomy" id="3133436"/>
    <lineage>
        <taxon>Bacteria</taxon>
        <taxon>Pseudomonadati</taxon>
        <taxon>Pseudomonadota</taxon>
        <taxon>Alphaproteobacteria</taxon>
        <taxon>Sphingomonadales</taxon>
        <taxon>Sphingomonadaceae</taxon>
        <taxon>Novosphingobium</taxon>
    </lineage>
</organism>
<dbReference type="EMBL" id="JBBHJZ010000002">
    <property type="protein sequence ID" value="MEJ5977744.1"/>
    <property type="molecule type" value="Genomic_DNA"/>
</dbReference>
<dbReference type="PROSITE" id="PS52016">
    <property type="entry name" value="TONB_DEPENDENT_REC_3"/>
    <property type="match status" value="1"/>
</dbReference>
<sequence>MNRIATARRLLLASAVAVSFAAPAFAEEAADAPADGEIVVTARFRTESLTDVPIAITALSGDDLAARAQNTVQDIARSVPTLDFRAGASNKDRSTFIRGVGTITTSPGVEPSVATVIDGVVLARPGQGTLDLLDVERIEVLRGPQGTLFGKNASAGVINIVSRPPAKDLAFNAQLGYYEGDEYRVKLSASAPLAEGLYLNLAGLIAGFDGNVRNIKTGDDVNGYKRRGIRGKLLWEASPDVSVTLSGDYSYTFEDVPTGVFASTQRVAFPSGAITPNAALAGVLAAEGIVAGPNNTRVSPSFDADVRDKNGGVSLTIEAGLGEHRLTSITAYRWWNNDQHQDWDSTGTLAAGITRGEDFGTVDSEQFSQELRLTSPKGGLIDYVVGLYYFQTTANEVYRRDVTQLLAGVPVNNTGTARYRTKLRNYSVFGEANINFTDSFRGILGGRLIRDELEYTHARVADTATGVPGIRPNFASAGNTDRTDYSLRAGLQYDLTDRLNAYATYSRGYKGPAYNVFFNMQAFDVTPLSPETTDSFEAGIKGSFAGGVGSFSLAGYYTKFKGFQANFQDTFLGSLVTRLINAGDVSSRGVEGDVTLRPVEGLRLTGAFAYNDAKIDEFRCPATAVGCANASGQAFVNGQPLPFAPKWKFNIDGAYRFPLTESLNLELQTDFSWKDDTQYSITQTPDTIQPAYGIWNASIALASEDSWEIRGVVKNIANKHYSPFLAYGSVAGVSRFVPRDNDRYFGVNANINF</sequence>
<keyword evidence="13" id="KW-0732">Signal</keyword>
<keyword evidence="3 11" id="KW-1134">Transmembrane beta strand</keyword>
<evidence type="ECO:0000256" key="6">
    <source>
        <dbReference type="ARBA" id="ARBA00023004"/>
    </source>
</evidence>
<comment type="subcellular location">
    <subcellularLocation>
        <location evidence="1 11">Cell outer membrane</location>
        <topology evidence="1 11">Multi-pass membrane protein</topology>
    </subcellularLocation>
</comment>
<feature type="signal peptide" evidence="13">
    <location>
        <begin position="1"/>
        <end position="26"/>
    </location>
</feature>
<evidence type="ECO:0000313" key="16">
    <source>
        <dbReference type="EMBL" id="MEJ5977744.1"/>
    </source>
</evidence>
<feature type="domain" description="TonB-dependent receptor-like beta-barrel" evidence="14">
    <location>
        <begin position="295"/>
        <end position="716"/>
    </location>
</feature>
<evidence type="ECO:0000256" key="5">
    <source>
        <dbReference type="ARBA" id="ARBA00022692"/>
    </source>
</evidence>
<dbReference type="InterPro" id="IPR000531">
    <property type="entry name" value="Beta-barrel_TonB"/>
</dbReference>
<dbReference type="PANTHER" id="PTHR32552">
    <property type="entry name" value="FERRICHROME IRON RECEPTOR-RELATED"/>
    <property type="match status" value="1"/>
</dbReference>
<comment type="similarity">
    <text evidence="11 12">Belongs to the TonB-dependent receptor family.</text>
</comment>
<accession>A0ABU8RXC8</accession>
<keyword evidence="7" id="KW-0406">Ion transport</keyword>